<name>B7G6R0_PHATC</name>
<proteinExistence type="predicted"/>
<evidence type="ECO:0000313" key="2">
    <source>
        <dbReference type="EMBL" id="EEC45636.1"/>
    </source>
</evidence>
<gene>
    <name evidence="2" type="ORF">PHATRDRAFT_48322</name>
</gene>
<dbReference type="KEGG" id="pti:PHATRDRAFT_48322"/>
<protein>
    <submittedName>
        <fullName evidence="2">Uncharacterized protein</fullName>
    </submittedName>
</protein>
<dbReference type="SUPFAM" id="SSF53807">
    <property type="entry name" value="Helical backbone' metal receptor"/>
    <property type="match status" value="1"/>
</dbReference>
<feature type="chain" id="PRO_5002852974" evidence="1">
    <location>
        <begin position="24"/>
        <end position="456"/>
    </location>
</feature>
<dbReference type="OrthoDB" id="409848at2759"/>
<evidence type="ECO:0000256" key="1">
    <source>
        <dbReference type="SAM" id="SignalP"/>
    </source>
</evidence>
<dbReference type="PaxDb" id="2850-Phatr48322"/>
<feature type="signal peptide" evidence="1">
    <location>
        <begin position="1"/>
        <end position="23"/>
    </location>
</feature>
<dbReference type="HOGENOM" id="CLU_600616_0_0_1"/>
<dbReference type="Gene3D" id="3.40.50.1980">
    <property type="entry name" value="Nitrogenase molybdenum iron protein domain"/>
    <property type="match status" value="1"/>
</dbReference>
<reference evidence="3" key="2">
    <citation type="submission" date="2008-08" db="EMBL/GenBank/DDBJ databases">
        <authorList>
            <consortium name="Diatom Consortium"/>
            <person name="Grigoriev I."/>
            <person name="Grimwood J."/>
            <person name="Kuo A."/>
            <person name="Otillar R.P."/>
            <person name="Salamov A."/>
            <person name="Detter J.C."/>
            <person name="Lindquist E."/>
            <person name="Shapiro H."/>
            <person name="Lucas S."/>
            <person name="Glavina del Rio T."/>
            <person name="Pitluck S."/>
            <person name="Rokhsar D."/>
            <person name="Bowler C."/>
        </authorList>
    </citation>
    <scope>GENOME REANNOTATION</scope>
    <source>
        <strain evidence="3">CCAP 1055/1</strain>
    </source>
</reference>
<dbReference type="STRING" id="556484.B7G6R0"/>
<dbReference type="PANTHER" id="PTHR38360:SF1">
    <property type="entry name" value="F12P19.7"/>
    <property type="match status" value="1"/>
</dbReference>
<dbReference type="eggNOG" id="ENOG502TM0D">
    <property type="taxonomic scope" value="Eukaryota"/>
</dbReference>
<dbReference type="InParanoid" id="B7G6R0"/>
<dbReference type="AlphaFoldDB" id="B7G6R0"/>
<evidence type="ECO:0000313" key="3">
    <source>
        <dbReference type="Proteomes" id="UP000000759"/>
    </source>
</evidence>
<reference evidence="2 3" key="1">
    <citation type="journal article" date="2008" name="Nature">
        <title>The Phaeodactylum genome reveals the evolutionary history of diatom genomes.</title>
        <authorList>
            <person name="Bowler C."/>
            <person name="Allen A.E."/>
            <person name="Badger J.H."/>
            <person name="Grimwood J."/>
            <person name="Jabbari K."/>
            <person name="Kuo A."/>
            <person name="Maheswari U."/>
            <person name="Martens C."/>
            <person name="Maumus F."/>
            <person name="Otillar R.P."/>
            <person name="Rayko E."/>
            <person name="Salamov A."/>
            <person name="Vandepoele K."/>
            <person name="Beszteri B."/>
            <person name="Gruber A."/>
            <person name="Heijde M."/>
            <person name="Katinka M."/>
            <person name="Mock T."/>
            <person name="Valentin K."/>
            <person name="Verret F."/>
            <person name="Berges J.A."/>
            <person name="Brownlee C."/>
            <person name="Cadoret J.P."/>
            <person name="Chiovitti A."/>
            <person name="Choi C.J."/>
            <person name="Coesel S."/>
            <person name="De Martino A."/>
            <person name="Detter J.C."/>
            <person name="Durkin C."/>
            <person name="Falciatore A."/>
            <person name="Fournet J."/>
            <person name="Haruta M."/>
            <person name="Huysman M.J."/>
            <person name="Jenkins B.D."/>
            <person name="Jiroutova K."/>
            <person name="Jorgensen R.E."/>
            <person name="Joubert Y."/>
            <person name="Kaplan A."/>
            <person name="Kroger N."/>
            <person name="Kroth P.G."/>
            <person name="La Roche J."/>
            <person name="Lindquist E."/>
            <person name="Lommer M."/>
            <person name="Martin-Jezequel V."/>
            <person name="Lopez P.J."/>
            <person name="Lucas S."/>
            <person name="Mangogna M."/>
            <person name="McGinnis K."/>
            <person name="Medlin L.K."/>
            <person name="Montsant A."/>
            <person name="Oudot-Le Secq M.P."/>
            <person name="Napoli C."/>
            <person name="Obornik M."/>
            <person name="Parker M.S."/>
            <person name="Petit J.L."/>
            <person name="Porcel B.M."/>
            <person name="Poulsen N."/>
            <person name="Robison M."/>
            <person name="Rychlewski L."/>
            <person name="Rynearson T.A."/>
            <person name="Schmutz J."/>
            <person name="Shapiro H."/>
            <person name="Siaut M."/>
            <person name="Stanley M."/>
            <person name="Sussman M.R."/>
            <person name="Taylor A.R."/>
            <person name="Vardi A."/>
            <person name="von Dassow P."/>
            <person name="Vyverman W."/>
            <person name="Willis A."/>
            <person name="Wyrwicz L.S."/>
            <person name="Rokhsar D.S."/>
            <person name="Weissenbach J."/>
            <person name="Armbrust E.V."/>
            <person name="Green B.R."/>
            <person name="Van de Peer Y."/>
            <person name="Grigoriev I.V."/>
        </authorList>
    </citation>
    <scope>NUCLEOTIDE SEQUENCE [LARGE SCALE GENOMIC DNA]</scope>
    <source>
        <strain evidence="2 3">CCAP 1055/1</strain>
    </source>
</reference>
<accession>B7G6R0</accession>
<sequence>MMKFSFAATTFLGVVAVIGTVHADEPPACLTSTADLSVDIFTDKVEPLFSQGWNVTYHNTYKIANNLFDNTTYLLYQCGSTPPADVVDNGNFNAVLEIPLSNVGLSQTPHIGFMEQLELVDEIAAFLTDTDFISSPCFLDEIAAGNVLTLVEPSEGVDAPATGNTALSAGTVAFVASFTQVPFDNTVNIQEYSELTNVAVFEWVKFFSVFFNKEHTANQVVEAAESRFDCVAQNAGAVQADNMPVKPVVLWAYYSDFCGGWDVAECPNYYCEFANACGAEIISSTEGNTTVCGAPYMTTEELVELGKDADHWIYPSSNWDTASETFGEQLQNMKAVQDQQVFDYQASGENAWFEQRYAEYYNVLADFCAVVGTTQPLTGRSWFRNVFTEPVGSLPDCSPTQSANILDDVHICFLPTTGGAAAGGGSGSGGSSAKAIAVGTAALAAGLLSLIHVLLF</sequence>
<organism evidence="2 3">
    <name type="scientific">Phaeodactylum tricornutum (strain CCAP 1055/1)</name>
    <dbReference type="NCBI Taxonomy" id="556484"/>
    <lineage>
        <taxon>Eukaryota</taxon>
        <taxon>Sar</taxon>
        <taxon>Stramenopiles</taxon>
        <taxon>Ochrophyta</taxon>
        <taxon>Bacillariophyta</taxon>
        <taxon>Bacillariophyceae</taxon>
        <taxon>Bacillariophycidae</taxon>
        <taxon>Naviculales</taxon>
        <taxon>Phaeodactylaceae</taxon>
        <taxon>Phaeodactylum</taxon>
    </lineage>
</organism>
<keyword evidence="1" id="KW-0732">Signal</keyword>
<dbReference type="PANTHER" id="PTHR38360">
    <property type="entry name" value="OS03G0120000 PROTEIN"/>
    <property type="match status" value="1"/>
</dbReference>
<dbReference type="GeneID" id="7203742"/>
<dbReference type="Proteomes" id="UP000000759">
    <property type="component" value="Chromosome 17"/>
</dbReference>
<dbReference type="EMBL" id="CM000619">
    <property type="protein sequence ID" value="EEC45636.1"/>
    <property type="molecule type" value="Genomic_DNA"/>
</dbReference>
<keyword evidence="3" id="KW-1185">Reference proteome</keyword>
<dbReference type="SMR" id="B7G6R0"/>
<dbReference type="RefSeq" id="XP_002182900.1">
    <property type="nucleotide sequence ID" value="XM_002182864.1"/>
</dbReference>